<keyword evidence="3" id="KW-1185">Reference proteome</keyword>
<reference evidence="2 3" key="1">
    <citation type="submission" date="2020-08" db="EMBL/GenBank/DDBJ databases">
        <title>Genome sequence of Tessaracoccus defluvii JCM 17540T.</title>
        <authorList>
            <person name="Hyun D.-W."/>
            <person name="Bae J.-W."/>
        </authorList>
    </citation>
    <scope>NUCLEOTIDE SEQUENCE [LARGE SCALE GENOMIC DNA]</scope>
    <source>
        <strain evidence="2 3">JCM 17540</strain>
    </source>
</reference>
<gene>
    <name evidence="2" type="ORF">H9L22_17930</name>
</gene>
<dbReference type="Proteomes" id="UP000516117">
    <property type="component" value="Chromosome"/>
</dbReference>
<dbReference type="EMBL" id="CP060789">
    <property type="protein sequence ID" value="QNP55941.1"/>
    <property type="molecule type" value="Genomic_DNA"/>
</dbReference>
<feature type="compositionally biased region" description="Low complexity" evidence="1">
    <location>
        <begin position="381"/>
        <end position="390"/>
    </location>
</feature>
<sequence>MSGARSGRESGTAAGTVHRSGSPGRAVRAPASAPGPLLPRGPLARLLHAGNRAVSTLLTVARQEDGEAAPEPAGPAPRLDAPGIADARRYYTSQPWRYTAAILAQLRTTLGLGAEGGADDALVLAVADWQATNGSGDPALLVDGKAGPRTLPRIFTSGLNVAGEGEAFGGEVQTEVVDQWATLATPAARRDRLVELVNQRLVAAGVPAVTGAVDPVPVNSGSFDFEFWTMLIGDEALGGDEVTQDAAAEVADTVYHEARHTEQWFRMAQFRASQGLSAPGIAAELGIPLAIARQARDAPLVRGSVPALIAQGWWDSVYGGGADHRERVLTEVEAAATARDATEAALEADPSPANQAAHDAATERFQRAHDAYRNLPEENDAWATGPAAAAGITRGSPPPTDSPAGTPPASGGPAHDVMPEENLP</sequence>
<dbReference type="KEGG" id="tdf:H9L22_17930"/>
<protein>
    <submittedName>
        <fullName evidence="2">Uncharacterized protein</fullName>
    </submittedName>
</protein>
<evidence type="ECO:0000313" key="3">
    <source>
        <dbReference type="Proteomes" id="UP000516117"/>
    </source>
</evidence>
<feature type="region of interest" description="Disordered" evidence="1">
    <location>
        <begin position="379"/>
        <end position="424"/>
    </location>
</feature>
<evidence type="ECO:0000256" key="1">
    <source>
        <dbReference type="SAM" id="MobiDB-lite"/>
    </source>
</evidence>
<dbReference type="RefSeq" id="WP_187721061.1">
    <property type="nucleotide sequence ID" value="NZ_BAABBL010000017.1"/>
</dbReference>
<accession>A0A7H0H5X5</accession>
<proteinExistence type="predicted"/>
<evidence type="ECO:0000313" key="2">
    <source>
        <dbReference type="EMBL" id="QNP55941.1"/>
    </source>
</evidence>
<dbReference type="AlphaFoldDB" id="A0A7H0H5X5"/>
<organism evidence="2 3">
    <name type="scientific">Tessaracoccus defluvii</name>
    <dbReference type="NCBI Taxonomy" id="1285901"/>
    <lineage>
        <taxon>Bacteria</taxon>
        <taxon>Bacillati</taxon>
        <taxon>Actinomycetota</taxon>
        <taxon>Actinomycetes</taxon>
        <taxon>Propionibacteriales</taxon>
        <taxon>Propionibacteriaceae</taxon>
        <taxon>Tessaracoccus</taxon>
    </lineage>
</organism>
<feature type="region of interest" description="Disordered" evidence="1">
    <location>
        <begin position="340"/>
        <end position="361"/>
    </location>
</feature>
<name>A0A7H0H5X5_9ACTN</name>
<feature type="compositionally biased region" description="Low complexity" evidence="1">
    <location>
        <begin position="402"/>
        <end position="414"/>
    </location>
</feature>
<feature type="region of interest" description="Disordered" evidence="1">
    <location>
        <begin position="1"/>
        <end position="35"/>
    </location>
</feature>